<proteinExistence type="predicted"/>
<dbReference type="RefSeq" id="WP_077552263.1">
    <property type="nucleotide sequence ID" value="NZ_MLAI01000009.1"/>
</dbReference>
<gene>
    <name evidence="2" type="ORF">BKG88_01665</name>
</gene>
<dbReference type="InterPro" id="IPR018306">
    <property type="entry name" value="Phage_T5_Orf172_DNA-bd"/>
</dbReference>
<dbReference type="OrthoDB" id="9814995at2"/>
<dbReference type="SMART" id="SM00974">
    <property type="entry name" value="T5orf172"/>
    <property type="match status" value="1"/>
</dbReference>
<dbReference type="Proteomes" id="UP000189353">
    <property type="component" value="Unassembled WGS sequence"/>
</dbReference>
<accession>A0A1V3LBS3</accession>
<evidence type="ECO:0000313" key="2">
    <source>
        <dbReference type="EMBL" id="OOF87449.1"/>
    </source>
</evidence>
<feature type="domain" description="Bacteriophage T5 Orf172 DNA-binding" evidence="1">
    <location>
        <begin position="281"/>
        <end position="375"/>
    </location>
</feature>
<protein>
    <recommendedName>
        <fullName evidence="1">Bacteriophage T5 Orf172 DNA-binding domain-containing protein</fullName>
    </recommendedName>
</protein>
<reference evidence="2 3" key="1">
    <citation type="submission" date="2016-10" db="EMBL/GenBank/DDBJ databases">
        <title>Rodentibacter gen. nov. and new species.</title>
        <authorList>
            <person name="Christensen H."/>
        </authorList>
    </citation>
    <scope>NUCLEOTIDE SEQUENCE [LARGE SCALE GENOMIC DNA]</scope>
    <source>
        <strain evidence="2 3">Ppn158</strain>
    </source>
</reference>
<sequence>MKLSSLKHNIPKTLDELFENDDLGLFSDISPSKKLTISSPLENNFLEIIDFVEKYHRQPSNEGELKEKSLARKLDAIRKNVDYCKELAKFDRFGLLSIQEKKPENLEEIFLDDTLGLLDINDSSILDLVHITPKAKVSGYEGELIGERKECQDFERYKLIFQYLHSLIGTSYIQTDKQKSENIKPGEIFILQGLLCIVIDKQEEQRQSSRKNSRLRIIFENGTESNMLSRSLYKALLKDEMSKKIMFKRQEEADRYFADLFGKKTGYIYVVKLKTPKSELAHFKNLYKIGFTSGTIEERLKNSENDIAFLESQVQAVMSFECYSLNPHKLEILLHEFLHAQKIQLSLISKNGLMYQPKEWFDVPLNTVEQVIEKLIDGSIGEYRINNITSSLIKR</sequence>
<comment type="caution">
    <text evidence="2">The sequence shown here is derived from an EMBL/GenBank/DDBJ whole genome shotgun (WGS) entry which is preliminary data.</text>
</comment>
<evidence type="ECO:0000259" key="1">
    <source>
        <dbReference type="SMART" id="SM00974"/>
    </source>
</evidence>
<organism evidence="2 3">
    <name type="scientific">Rodentibacter ratti</name>
    <dbReference type="NCBI Taxonomy" id="1906745"/>
    <lineage>
        <taxon>Bacteria</taxon>
        <taxon>Pseudomonadati</taxon>
        <taxon>Pseudomonadota</taxon>
        <taxon>Gammaproteobacteria</taxon>
        <taxon>Pasteurellales</taxon>
        <taxon>Pasteurellaceae</taxon>
        <taxon>Rodentibacter</taxon>
    </lineage>
</organism>
<dbReference type="EMBL" id="MLAI01000009">
    <property type="protein sequence ID" value="OOF87449.1"/>
    <property type="molecule type" value="Genomic_DNA"/>
</dbReference>
<name>A0A1V3LBS3_9PAST</name>
<dbReference type="Pfam" id="PF13455">
    <property type="entry name" value="MUG113"/>
    <property type="match status" value="1"/>
</dbReference>
<evidence type="ECO:0000313" key="3">
    <source>
        <dbReference type="Proteomes" id="UP000189353"/>
    </source>
</evidence>
<dbReference type="AlphaFoldDB" id="A0A1V3LBS3"/>